<protein>
    <recommendedName>
        <fullName evidence="1">DinB-like domain-containing protein</fullName>
    </recommendedName>
</protein>
<dbReference type="Gene3D" id="1.20.120.450">
    <property type="entry name" value="dinb family like domain"/>
    <property type="match status" value="1"/>
</dbReference>
<name>A0AA37Q898_9BACT</name>
<evidence type="ECO:0000313" key="3">
    <source>
        <dbReference type="Proteomes" id="UP001161325"/>
    </source>
</evidence>
<dbReference type="InterPro" id="IPR024775">
    <property type="entry name" value="DinB-like"/>
</dbReference>
<sequence>MIPLLRSVLRRSFDGHSWHGPSLADVLDGVDARTALAHPVAGAHSIWELTHHLTAWTREVTRRLEGQPAAMPREGDWPERVDDAGDVEARWRALRDELTAARGALLAAVEAFPPARLDERVGTSDDAAVGGQATFAGMLVGLAEHNAYHGGQITLLRRALS</sequence>
<reference evidence="2" key="1">
    <citation type="submission" date="2022-08" db="EMBL/GenBank/DDBJ databases">
        <title>Draft genome sequencing of Roseisolibacter agri AW1220.</title>
        <authorList>
            <person name="Tobiishi Y."/>
            <person name="Tonouchi A."/>
        </authorList>
    </citation>
    <scope>NUCLEOTIDE SEQUENCE</scope>
    <source>
        <strain evidence="2">AW1220</strain>
    </source>
</reference>
<proteinExistence type="predicted"/>
<dbReference type="RefSeq" id="WP_284348604.1">
    <property type="nucleotide sequence ID" value="NZ_BRXS01000001.1"/>
</dbReference>
<dbReference type="AlphaFoldDB" id="A0AA37Q898"/>
<gene>
    <name evidence="2" type="ORF">rosag_06690</name>
</gene>
<organism evidence="2 3">
    <name type="scientific">Roseisolibacter agri</name>
    <dbReference type="NCBI Taxonomy" id="2014610"/>
    <lineage>
        <taxon>Bacteria</taxon>
        <taxon>Pseudomonadati</taxon>
        <taxon>Gemmatimonadota</taxon>
        <taxon>Gemmatimonadia</taxon>
        <taxon>Gemmatimonadales</taxon>
        <taxon>Gemmatimonadaceae</taxon>
        <taxon>Roseisolibacter</taxon>
    </lineage>
</organism>
<dbReference type="SUPFAM" id="SSF109854">
    <property type="entry name" value="DinB/YfiT-like putative metalloenzymes"/>
    <property type="match status" value="1"/>
</dbReference>
<dbReference type="InterPro" id="IPR034660">
    <property type="entry name" value="DinB/YfiT-like"/>
</dbReference>
<evidence type="ECO:0000259" key="1">
    <source>
        <dbReference type="Pfam" id="PF12867"/>
    </source>
</evidence>
<feature type="domain" description="DinB-like" evidence="1">
    <location>
        <begin position="23"/>
        <end position="153"/>
    </location>
</feature>
<dbReference type="Pfam" id="PF12867">
    <property type="entry name" value="DinB_2"/>
    <property type="match status" value="1"/>
</dbReference>
<dbReference type="Proteomes" id="UP001161325">
    <property type="component" value="Unassembled WGS sequence"/>
</dbReference>
<accession>A0AA37Q898</accession>
<comment type="caution">
    <text evidence="2">The sequence shown here is derived from an EMBL/GenBank/DDBJ whole genome shotgun (WGS) entry which is preliminary data.</text>
</comment>
<evidence type="ECO:0000313" key="2">
    <source>
        <dbReference type="EMBL" id="GLC24156.1"/>
    </source>
</evidence>
<dbReference type="EMBL" id="BRXS01000001">
    <property type="protein sequence ID" value="GLC24156.1"/>
    <property type="molecule type" value="Genomic_DNA"/>
</dbReference>
<keyword evidence="3" id="KW-1185">Reference proteome</keyword>